<dbReference type="PANTHER" id="PTHR47718">
    <property type="entry name" value="OS01G0519700 PROTEIN"/>
    <property type="match status" value="1"/>
</dbReference>
<feature type="region of interest" description="Disordered" evidence="1">
    <location>
        <begin position="492"/>
        <end position="528"/>
    </location>
</feature>
<dbReference type="InParanoid" id="A0A7N2KUU4"/>
<dbReference type="Proteomes" id="UP000594261">
    <property type="component" value="Chromosome 2"/>
</dbReference>
<dbReference type="Gramene" id="QL02p025436:mrna">
    <property type="protein sequence ID" value="QL02p025436:mrna"/>
    <property type="gene ID" value="QL02p025436"/>
</dbReference>
<keyword evidence="4" id="KW-1185">Reference proteome</keyword>
<accession>A0A7N2KUU4</accession>
<organism evidence="3 4">
    <name type="scientific">Quercus lobata</name>
    <name type="common">Valley oak</name>
    <dbReference type="NCBI Taxonomy" id="97700"/>
    <lineage>
        <taxon>Eukaryota</taxon>
        <taxon>Viridiplantae</taxon>
        <taxon>Streptophyta</taxon>
        <taxon>Embryophyta</taxon>
        <taxon>Tracheophyta</taxon>
        <taxon>Spermatophyta</taxon>
        <taxon>Magnoliopsida</taxon>
        <taxon>eudicotyledons</taxon>
        <taxon>Gunneridae</taxon>
        <taxon>Pentapetalae</taxon>
        <taxon>rosids</taxon>
        <taxon>fabids</taxon>
        <taxon>Fagales</taxon>
        <taxon>Fagaceae</taxon>
        <taxon>Quercus</taxon>
    </lineage>
</organism>
<evidence type="ECO:0000313" key="4">
    <source>
        <dbReference type="Proteomes" id="UP000594261"/>
    </source>
</evidence>
<evidence type="ECO:0000259" key="2">
    <source>
        <dbReference type="Pfam" id="PF03101"/>
    </source>
</evidence>
<dbReference type="PANTHER" id="PTHR47718:SF17">
    <property type="entry name" value="PROTEIN FAR1-RELATED SEQUENCE 5-LIKE"/>
    <property type="match status" value="1"/>
</dbReference>
<dbReference type="EnsemblPlants" id="QL02p025436:mrna">
    <property type="protein sequence ID" value="QL02p025436:mrna"/>
    <property type="gene ID" value="QL02p025436"/>
</dbReference>
<feature type="domain" description="FAR1" evidence="2">
    <location>
        <begin position="163"/>
        <end position="249"/>
    </location>
</feature>
<protein>
    <recommendedName>
        <fullName evidence="2">FAR1 domain-containing protein</fullName>
    </recommendedName>
</protein>
<dbReference type="OMA" id="MYANASK"/>
<dbReference type="InterPro" id="IPR004330">
    <property type="entry name" value="FAR1_DNA_bnd_dom"/>
</dbReference>
<dbReference type="Pfam" id="PF03101">
    <property type="entry name" value="FAR1"/>
    <property type="match status" value="1"/>
</dbReference>
<reference evidence="3" key="2">
    <citation type="submission" date="2021-01" db="UniProtKB">
        <authorList>
            <consortium name="EnsemblPlants"/>
        </authorList>
    </citation>
    <scope>IDENTIFICATION</scope>
</reference>
<proteinExistence type="predicted"/>
<sequence length="566" mass="64305">MYANASKVFDESRKALRIYQYNLARLEVNAAKLYPKDCGDAFRGTTGLKYPAMLAKREELHADLVVPTNKSMSPNLKWITSCLPASTIIFALLTSANGVTSVHIEISNFKIFGVPQKAQLKVICKPSDIEEIEGDCMFVARLENSDENLLNKVVHNADEAYALYNDYALRMGFSIRKGKPIYYNGMKNIKQCEFLCSKEGFKLDEDFCKEKYSKRVETRTGCKAFVRFTVENVVWRVSAFNLEHNHELALQSERHLLRSGCRISKLKADVIDTMVNAGMRSSELDEDFRCKQGAPQKAVKKSGILGHAAQVYTYKIFNLFENQFLNSLAMIWDQLNCQDTIGVFEVKEENSEKVFSIKNLTRILSQYILKRLTKEVKKGMMTYEQDNHSLSNDKEAKIVYHNSMLRLANTVISKSQGEDSLKRICQKLLLELDEKIEKELSRVKFSVDANVKENEVIQCDTTDEMPYLPNKVSVLNPPCVRSKSLRNTRLKGHFEKHKANTSKDASSSRKRKQQAVEEHSNVSFSGTYHTPDVKDGAKLCCSVEFELVPKKGNTSANVIAKMHPSQ</sequence>
<dbReference type="AlphaFoldDB" id="A0A7N2KUU4"/>
<evidence type="ECO:0000256" key="1">
    <source>
        <dbReference type="SAM" id="MobiDB-lite"/>
    </source>
</evidence>
<name>A0A7N2KUU4_QUELO</name>
<reference evidence="4" key="1">
    <citation type="journal article" date="2016" name="G3 (Bethesda)">
        <title>First Draft Assembly and Annotation of the Genome of a California Endemic Oak Quercus lobata Nee (Fagaceae).</title>
        <authorList>
            <person name="Sork V.L."/>
            <person name="Fitz-Gibbon S.T."/>
            <person name="Puiu D."/>
            <person name="Crepeau M."/>
            <person name="Gugger P.F."/>
            <person name="Sherman R."/>
            <person name="Stevens K."/>
            <person name="Langley C.H."/>
            <person name="Pellegrini M."/>
            <person name="Salzberg S.L."/>
        </authorList>
    </citation>
    <scope>NUCLEOTIDE SEQUENCE [LARGE SCALE GENOMIC DNA]</scope>
    <source>
        <strain evidence="4">cv. SW786</strain>
    </source>
</reference>
<evidence type="ECO:0000313" key="3">
    <source>
        <dbReference type="EnsemblPlants" id="QL02p025436:mrna"/>
    </source>
</evidence>